<dbReference type="EMBL" id="CP016808">
    <property type="protein sequence ID" value="ANY66791.1"/>
    <property type="molecule type" value="Genomic_DNA"/>
</dbReference>
<evidence type="ECO:0000313" key="2">
    <source>
        <dbReference type="EMBL" id="ANY66791.1"/>
    </source>
</evidence>
<keyword evidence="1" id="KW-0472">Membrane</keyword>
<feature type="transmembrane region" description="Helical" evidence="1">
    <location>
        <begin position="35"/>
        <end position="53"/>
    </location>
</feature>
<proteinExistence type="predicted"/>
<feature type="transmembrane region" description="Helical" evidence="1">
    <location>
        <begin position="60"/>
        <end position="82"/>
    </location>
</feature>
<reference evidence="2" key="1">
    <citation type="submission" date="2016-08" db="EMBL/GenBank/DDBJ databases">
        <title>Complete Genome Seqeunce of Paenibacillus sp. BIHB 4019 from tea rhizoplane.</title>
        <authorList>
            <person name="Thakur R."/>
            <person name="Swarnkar M.K."/>
            <person name="Gulati A."/>
        </authorList>
    </citation>
    <scope>NUCLEOTIDE SEQUENCE [LARGE SCALE GENOMIC DNA]</scope>
    <source>
        <strain evidence="2">BIHB4019</strain>
    </source>
</reference>
<name>A0A1B2DGF6_9BACL</name>
<accession>A0A1B2DGF6</accession>
<sequence>MLKRSIIGPVLMLIGVFLYFNQGQSFGAGAVFANFWASMFIIPLGLFFHWLYFGVTGGKGVGLLIPGGILFTVGLVCQLSTLFSAWHILWPGFIMAVAVGLFEFYWFGSRNKWLLIPINILTVLSLLFFGVFSLSAASGQLATVQPLLAIALIIVGAFAMLSRKKEQ</sequence>
<keyword evidence="1" id="KW-0812">Transmembrane</keyword>
<keyword evidence="1" id="KW-1133">Transmembrane helix</keyword>
<dbReference type="RefSeq" id="WP_056036522.1">
    <property type="nucleotide sequence ID" value="NZ_CP016808.1"/>
</dbReference>
<feature type="transmembrane region" description="Helical" evidence="1">
    <location>
        <begin position="114"/>
        <end position="137"/>
    </location>
</feature>
<dbReference type="AlphaFoldDB" id="A0A1B2DGF6"/>
<gene>
    <name evidence="2" type="ORF">BBD42_10185</name>
</gene>
<protein>
    <submittedName>
        <fullName evidence="2">Uncharacterized protein</fullName>
    </submittedName>
</protein>
<feature type="transmembrane region" description="Helical" evidence="1">
    <location>
        <begin position="88"/>
        <end position="107"/>
    </location>
</feature>
<feature type="transmembrane region" description="Helical" evidence="1">
    <location>
        <begin position="143"/>
        <end position="161"/>
    </location>
</feature>
<organism evidence="2">
    <name type="scientific">Paenibacillus sp. BIHB 4019</name>
    <dbReference type="NCBI Taxonomy" id="1870819"/>
    <lineage>
        <taxon>Bacteria</taxon>
        <taxon>Bacillati</taxon>
        <taxon>Bacillota</taxon>
        <taxon>Bacilli</taxon>
        <taxon>Bacillales</taxon>
        <taxon>Paenibacillaceae</taxon>
        <taxon>Paenibacillus</taxon>
    </lineage>
</organism>
<evidence type="ECO:0000256" key="1">
    <source>
        <dbReference type="SAM" id="Phobius"/>
    </source>
</evidence>